<dbReference type="EMBL" id="CAKLBY020000305">
    <property type="protein sequence ID" value="CAK7943906.1"/>
    <property type="molecule type" value="Genomic_DNA"/>
</dbReference>
<sequence length="40" mass="4344">MGDVLRELRAVANTVDKDSHTRGKLAMLASSSLSDKLMII</sequence>
<dbReference type="AlphaFoldDB" id="A0AAV1VBU1"/>
<accession>A0AAV1VBU1</accession>
<proteinExistence type="predicted"/>
<evidence type="ECO:0000313" key="1">
    <source>
        <dbReference type="EMBL" id="CAK7943906.1"/>
    </source>
</evidence>
<reference evidence="1" key="1">
    <citation type="submission" date="2024-01" db="EMBL/GenBank/DDBJ databases">
        <authorList>
            <person name="Webb A."/>
        </authorList>
    </citation>
    <scope>NUCLEOTIDE SEQUENCE</scope>
    <source>
        <strain evidence="1">Pm1</strain>
    </source>
</reference>
<comment type="caution">
    <text evidence="1">The sequence shown here is derived from an EMBL/GenBank/DDBJ whole genome shotgun (WGS) entry which is preliminary data.</text>
</comment>
<organism evidence="1 2">
    <name type="scientific">Peronospora matthiolae</name>
    <dbReference type="NCBI Taxonomy" id="2874970"/>
    <lineage>
        <taxon>Eukaryota</taxon>
        <taxon>Sar</taxon>
        <taxon>Stramenopiles</taxon>
        <taxon>Oomycota</taxon>
        <taxon>Peronosporomycetes</taxon>
        <taxon>Peronosporales</taxon>
        <taxon>Peronosporaceae</taxon>
        <taxon>Peronospora</taxon>
    </lineage>
</organism>
<name>A0AAV1VBU1_9STRA</name>
<protein>
    <submittedName>
        <fullName evidence="1">Uncharacterized protein</fullName>
    </submittedName>
</protein>
<dbReference type="Proteomes" id="UP001162060">
    <property type="component" value="Unassembled WGS sequence"/>
</dbReference>
<gene>
    <name evidence="1" type="ORF">PM001_LOCUS29056</name>
</gene>
<evidence type="ECO:0000313" key="2">
    <source>
        <dbReference type="Proteomes" id="UP001162060"/>
    </source>
</evidence>